<dbReference type="Proteomes" id="UP000037020">
    <property type="component" value="Unassembled WGS sequence"/>
</dbReference>
<evidence type="ECO:0008006" key="4">
    <source>
        <dbReference type="Google" id="ProtNLM"/>
    </source>
</evidence>
<proteinExistence type="predicted"/>
<gene>
    <name evidence="2" type="ORF">ADK38_30285</name>
</gene>
<organism evidence="2 3">
    <name type="scientific">Streptomyces varsoviensis</name>
    <dbReference type="NCBI Taxonomy" id="67373"/>
    <lineage>
        <taxon>Bacteria</taxon>
        <taxon>Bacillati</taxon>
        <taxon>Actinomycetota</taxon>
        <taxon>Actinomycetes</taxon>
        <taxon>Kitasatosporales</taxon>
        <taxon>Streptomycetaceae</taxon>
        <taxon>Streptomyces</taxon>
    </lineage>
</organism>
<comment type="caution">
    <text evidence="2">The sequence shown here is derived from an EMBL/GenBank/DDBJ whole genome shotgun (WGS) entry which is preliminary data.</text>
</comment>
<keyword evidence="3" id="KW-1185">Reference proteome</keyword>
<feature type="compositionally biased region" description="Low complexity" evidence="1">
    <location>
        <begin position="124"/>
        <end position="134"/>
    </location>
</feature>
<reference evidence="2 3" key="1">
    <citation type="submission" date="2015-07" db="EMBL/GenBank/DDBJ databases">
        <authorList>
            <person name="Ju K.-S."/>
            <person name="Doroghazi J.R."/>
            <person name="Metcalf W.W."/>
        </authorList>
    </citation>
    <scope>NUCLEOTIDE SEQUENCE [LARGE SCALE GENOMIC DNA]</scope>
    <source>
        <strain evidence="2 3">NRRL B-3589</strain>
    </source>
</reference>
<feature type="non-terminal residue" evidence="2">
    <location>
        <position position="248"/>
    </location>
</feature>
<sequence length="248" mass="24631">MSDEQQRPVPTEAATEGGWQPIPQGPEYDAEGTAFVQLPPELLAHPRANAASAPGGWDPLAAPGTGYPPPRFDQAQYHQPAPPAQGEQWQQPHPAAAPGTSAASVDPGSAGQWTLPYGQGQGGAAYAPQGSSGADGSVGQFGQWGHDGAPAPSGSAAAPDPDGGPADPHATAQWPMPGAHGDDGVPSGGGQWSVPAAGDDPVDESGEYSLGMPLPTTPPYGGHIAPQGTASPGNASGVPGHEDPHATA</sequence>
<evidence type="ECO:0000313" key="3">
    <source>
        <dbReference type="Proteomes" id="UP000037020"/>
    </source>
</evidence>
<protein>
    <recommendedName>
        <fullName evidence="4">(2Fe-2S)-binding protein</fullName>
    </recommendedName>
</protein>
<evidence type="ECO:0000256" key="1">
    <source>
        <dbReference type="SAM" id="MobiDB-lite"/>
    </source>
</evidence>
<feature type="compositionally biased region" description="Low complexity" evidence="1">
    <location>
        <begin position="146"/>
        <end position="170"/>
    </location>
</feature>
<feature type="region of interest" description="Disordered" evidence="1">
    <location>
        <begin position="1"/>
        <end position="248"/>
    </location>
</feature>
<evidence type="ECO:0000313" key="2">
    <source>
        <dbReference type="EMBL" id="KOG86567.1"/>
    </source>
</evidence>
<name>A0ABR5IZH0_9ACTN</name>
<dbReference type="EMBL" id="LGUT01002745">
    <property type="protein sequence ID" value="KOG86567.1"/>
    <property type="molecule type" value="Genomic_DNA"/>
</dbReference>
<accession>A0ABR5IZH0</accession>